<sequence>MSHQCPIAGCSAAVPAEVFMCARHWRMVPKPLQAAVYESFRSTGRLSDNHREAVRVVEAAEAGRTALDLLAGMKALTIWQPWASLVMIGAKPYEFRRWRFADRPHLAKLIGQRIVVHAGARPARPAELLDILERIDQGESALDRAIARPFLEELLAARLRKETGPAPLAAALGTAVLGEPRNCLDLFVDTVADSTRIDEHMYAWPLTDVQAFPEPIPAAGAQGFWNFT</sequence>
<accession>A0A323UI68</accession>
<comment type="caution">
    <text evidence="1">The sequence shown here is derived from an EMBL/GenBank/DDBJ whole genome shotgun (WGS) entry which is preliminary data.</text>
</comment>
<name>A0A323UI68_RHOPL</name>
<evidence type="ECO:0000313" key="1">
    <source>
        <dbReference type="EMBL" id="PZA12485.1"/>
    </source>
</evidence>
<protein>
    <submittedName>
        <fullName evidence="1">Uncharacterized protein</fullName>
    </submittedName>
</protein>
<dbReference type="EMBL" id="QKQS01000013">
    <property type="protein sequence ID" value="PZA12485.1"/>
    <property type="molecule type" value="Genomic_DNA"/>
</dbReference>
<dbReference type="SUPFAM" id="SSF88697">
    <property type="entry name" value="PUA domain-like"/>
    <property type="match status" value="1"/>
</dbReference>
<organism evidence="1 2">
    <name type="scientific">Rhodopseudomonas palustris</name>
    <dbReference type="NCBI Taxonomy" id="1076"/>
    <lineage>
        <taxon>Bacteria</taxon>
        <taxon>Pseudomonadati</taxon>
        <taxon>Pseudomonadota</taxon>
        <taxon>Alphaproteobacteria</taxon>
        <taxon>Hyphomicrobiales</taxon>
        <taxon>Nitrobacteraceae</taxon>
        <taxon>Rhodopseudomonas</taxon>
    </lineage>
</organism>
<proteinExistence type="predicted"/>
<dbReference type="RefSeq" id="WP_110785982.1">
    <property type="nucleotide sequence ID" value="NZ_QKQS01000013.1"/>
</dbReference>
<gene>
    <name evidence="1" type="ORF">DNX69_10960</name>
</gene>
<dbReference type="AlphaFoldDB" id="A0A323UI68"/>
<dbReference type="OrthoDB" id="359066at2"/>
<dbReference type="Gene3D" id="2.30.130.30">
    <property type="entry name" value="Hypothetical protein"/>
    <property type="match status" value="1"/>
</dbReference>
<reference evidence="1 2" key="1">
    <citation type="submission" date="2018-06" db="EMBL/GenBank/DDBJ databases">
        <title>Draft Whole-Genome Sequence of the purple photosynthetic bacterium Rhodospeudomonas palustris XCP.</title>
        <authorList>
            <person name="Rayyan A."/>
            <person name="Meyer T.E."/>
            <person name="Kyndt J.A."/>
        </authorList>
    </citation>
    <scope>NUCLEOTIDE SEQUENCE [LARGE SCALE GENOMIC DNA]</scope>
    <source>
        <strain evidence="1 2">XCP</strain>
    </source>
</reference>
<evidence type="ECO:0000313" key="2">
    <source>
        <dbReference type="Proteomes" id="UP000248134"/>
    </source>
</evidence>
<dbReference type="Proteomes" id="UP000248134">
    <property type="component" value="Unassembled WGS sequence"/>
</dbReference>
<dbReference type="InterPro" id="IPR015947">
    <property type="entry name" value="PUA-like_sf"/>
</dbReference>